<dbReference type="EMBL" id="CP022123">
    <property type="protein sequence ID" value="ASG28966.1"/>
    <property type="molecule type" value="Genomic_DNA"/>
</dbReference>
<dbReference type="EMBL" id="NIRO01000012">
    <property type="protein sequence ID" value="PHI11844.1"/>
    <property type="molecule type" value="Genomic_DNA"/>
</dbReference>
<evidence type="ECO:0000256" key="1">
    <source>
        <dbReference type="PROSITE-ProRule" id="PRU00182"/>
    </source>
</evidence>
<proteinExistence type="predicted"/>
<evidence type="ECO:0000313" key="10">
    <source>
        <dbReference type="Proteomes" id="UP000067061"/>
    </source>
</evidence>
<dbReference type="InterPro" id="IPR036986">
    <property type="entry name" value="S4_RNA-bd_sf"/>
</dbReference>
<evidence type="ECO:0000313" key="14">
    <source>
        <dbReference type="Proteomes" id="UP000222862"/>
    </source>
</evidence>
<evidence type="ECO:0000313" key="12">
    <source>
        <dbReference type="Proteomes" id="UP000197638"/>
    </source>
</evidence>
<evidence type="ECO:0000313" key="4">
    <source>
        <dbReference type="EMBL" id="OWP26016.1"/>
    </source>
</evidence>
<dbReference type="Gene3D" id="3.10.290.10">
    <property type="entry name" value="RNA-binding S4 domain"/>
    <property type="match status" value="1"/>
</dbReference>
<evidence type="ECO:0000313" key="17">
    <source>
        <dbReference type="Proteomes" id="UP000224507"/>
    </source>
</evidence>
<dbReference type="Proteomes" id="UP000224182">
    <property type="component" value="Unassembled WGS sequence"/>
</dbReference>
<reference evidence="8 13" key="4">
    <citation type="submission" date="2017-06" db="EMBL/GenBank/DDBJ databases">
        <title>Draft genome sequence of Fusobacterium nucleatum subsp. polymorphum KCOM 1267 (=ChDC F290).</title>
        <authorList>
            <person name="Kook J.-K."/>
            <person name="Park S.-N."/>
            <person name="Lim Y.K."/>
            <person name="Roh H."/>
        </authorList>
    </citation>
    <scope>NUCLEOTIDE SEQUENCE [LARGE SCALE GENOMIC DNA]</scope>
    <source>
        <strain evidence="8">KCOM 1267</strain>
        <strain evidence="13">KCOM 1267(ChDC F290)</strain>
    </source>
</reference>
<organism evidence="5 14">
    <name type="scientific">Fusobacterium nucleatum subsp. polymorphum</name>
    <name type="common">Fusobacterium polymorphum</name>
    <dbReference type="NCBI Taxonomy" id="76857"/>
    <lineage>
        <taxon>Bacteria</taxon>
        <taxon>Fusobacteriati</taxon>
        <taxon>Fusobacteriota</taxon>
        <taxon>Fusobacteriia</taxon>
        <taxon>Fusobacteriales</taxon>
        <taxon>Fusobacteriaceae</taxon>
        <taxon>Fusobacterium</taxon>
    </lineage>
</organism>
<evidence type="ECO:0000313" key="5">
    <source>
        <dbReference type="EMBL" id="PGH20254.1"/>
    </source>
</evidence>
<dbReference type="AlphaFoldDB" id="A0A0D6FB33"/>
<reference evidence="5 14" key="7">
    <citation type="submission" date="2017-06" db="EMBL/GenBank/DDBJ databases">
        <title>Genome sequencing of Fusobacterium nucleatum subsp. polymorphum KCOM 1232 (=ChDC F37).</title>
        <authorList>
            <person name="Kook J.-K."/>
            <person name="Park S.-N."/>
            <person name="Lim Y.K."/>
            <person name="Roh H."/>
        </authorList>
    </citation>
    <scope>NUCLEOTIDE SEQUENCE [LARGE SCALE GENOMIC DNA]</scope>
    <source>
        <strain evidence="5">KCOM 1232</strain>
        <strain evidence="14">KCOM 1232 ( ChDC F37)</strain>
    </source>
</reference>
<sequence length="71" mass="8292">MKNIEKVKISTEFIKLDQFLKWLAVVDSGSEAKQVILDGMVKVNGDVEKRRGRKIYPEYKVEVFDKIYVVE</sequence>
<keyword evidence="1" id="KW-0694">RNA-binding</keyword>
<name>A0A0D6FB33_FUSNP</name>
<evidence type="ECO:0000313" key="16">
    <source>
        <dbReference type="Proteomes" id="UP000224182"/>
    </source>
</evidence>
<dbReference type="GO" id="GO:0003723">
    <property type="term" value="F:RNA binding"/>
    <property type="evidence" value="ECO:0007669"/>
    <property type="project" value="UniProtKB-KW"/>
</dbReference>
<gene>
    <name evidence="6" type="ORF">CA836_05190</name>
    <name evidence="4" type="ORF">CA839_09140</name>
    <name evidence="8" type="ORF">CBG52_05695</name>
    <name evidence="7" type="ORF">CBG54_10225</name>
    <name evidence="9" type="ORF">CBG56_09295</name>
    <name evidence="3" type="ORF">CBG61_08675</name>
    <name evidence="5" type="ORF">RN96_11865</name>
    <name evidence="2" type="ORF">RO02_10145</name>
</gene>
<dbReference type="EMBL" id="CP013121">
    <property type="protein sequence ID" value="ALM94938.1"/>
    <property type="molecule type" value="Genomic_DNA"/>
</dbReference>
<dbReference type="Proteomes" id="UP000222862">
    <property type="component" value="Unassembled WGS sequence"/>
</dbReference>
<dbReference type="EMBL" id="NJGI01000006">
    <property type="protein sequence ID" value="PGH20254.1"/>
    <property type="molecule type" value="Genomic_DNA"/>
</dbReference>
<evidence type="ECO:0000313" key="2">
    <source>
        <dbReference type="EMBL" id="ALM94938.1"/>
    </source>
</evidence>
<dbReference type="InterPro" id="IPR014330">
    <property type="entry name" value="RNA-bd_S4-rel_YaaA"/>
</dbReference>
<evidence type="ECO:0000313" key="7">
    <source>
        <dbReference type="EMBL" id="PHI07340.1"/>
    </source>
</evidence>
<dbReference type="Proteomes" id="UP000223525">
    <property type="component" value="Unassembled WGS sequence"/>
</dbReference>
<dbReference type="KEGG" id="fpol:ERS445057_00002"/>
<accession>A0A0D6FB33</accession>
<dbReference type="Pfam" id="PF13275">
    <property type="entry name" value="S4_2"/>
    <property type="match status" value="1"/>
</dbReference>
<reference evidence="9 17" key="6">
    <citation type="submission" date="2017-06" db="EMBL/GenBank/DDBJ databases">
        <title>Draft genome sequence of Fusobacterium nucleatum subsp. polymorphum KCOM 1274 (=ChDC F309).</title>
        <authorList>
            <person name="Kook J.-K."/>
            <person name="Park S.-N."/>
            <person name="Lim Y.K."/>
            <person name="Roh H."/>
        </authorList>
    </citation>
    <scope>NUCLEOTIDE SEQUENCE [LARGE SCALE GENOMIC DNA]</scope>
    <source>
        <strain evidence="9">KCOM 1274</strain>
        <strain evidence="17">KCOM 1274 (ChDC F309)</strain>
    </source>
</reference>
<evidence type="ECO:0000313" key="11">
    <source>
        <dbReference type="Proteomes" id="UP000197470"/>
    </source>
</evidence>
<protein>
    <submittedName>
        <fullName evidence="5">RNA-binding protein</fullName>
    </submittedName>
</protein>
<dbReference type="STRING" id="76857.RO02_10145"/>
<dbReference type="Proteomes" id="UP000224507">
    <property type="component" value="Unassembled WGS sequence"/>
</dbReference>
<evidence type="ECO:0000313" key="13">
    <source>
        <dbReference type="Proteomes" id="UP000221504"/>
    </source>
</evidence>
<evidence type="ECO:0000313" key="9">
    <source>
        <dbReference type="EMBL" id="PHI11844.1"/>
    </source>
</evidence>
<evidence type="ECO:0000313" key="15">
    <source>
        <dbReference type="Proteomes" id="UP000223525"/>
    </source>
</evidence>
<reference evidence="6 15" key="3">
    <citation type="submission" date="2017-06" db="EMBL/GenBank/DDBJ databases">
        <title>Draft genome sequence of Fusobacterium nucleatum subsp. polymorphum KCOM 1248 (=ChDC F113).</title>
        <authorList>
            <person name="Kook J.-K."/>
            <person name="Park S.-N."/>
            <person name="Lim Y.K."/>
            <person name="Roh H."/>
        </authorList>
    </citation>
    <scope>NUCLEOTIDE SEQUENCE [LARGE SCALE GENOMIC DNA]</scope>
    <source>
        <strain evidence="6">KCOM 1248</strain>
        <strain evidence="15">KCOM 1248 (ChDC F113)</strain>
    </source>
</reference>
<reference evidence="7 16" key="5">
    <citation type="submission" date="2017-06" db="EMBL/GenBank/DDBJ databases">
        <title>Draft genome sequence of Fusobacterium nucleatum subsp. polymorphum KCOM 1271 (=ChDC F305).</title>
        <authorList>
            <person name="Kook J.-K."/>
            <person name="Park S.-N."/>
            <person name="Lim Y.K."/>
            <person name="Roh H."/>
        </authorList>
    </citation>
    <scope>NUCLEOTIDE SEQUENCE [LARGE SCALE GENOMIC DNA]</scope>
    <source>
        <strain evidence="7">KCOM 1271</strain>
        <strain evidence="16">KCOM 1271 (ChDC F305)</strain>
    </source>
</reference>
<dbReference type="EMBL" id="NIRK01000001">
    <property type="protein sequence ID" value="PHH99139.1"/>
    <property type="molecule type" value="Genomic_DNA"/>
</dbReference>
<dbReference type="SUPFAM" id="SSF55174">
    <property type="entry name" value="Alpha-L RNA-binding motif"/>
    <property type="match status" value="1"/>
</dbReference>
<evidence type="ECO:0000313" key="3">
    <source>
        <dbReference type="EMBL" id="ASG28966.1"/>
    </source>
</evidence>
<evidence type="ECO:0000313" key="8">
    <source>
        <dbReference type="EMBL" id="PHI10616.1"/>
    </source>
</evidence>
<reference evidence="2 10" key="1">
    <citation type="submission" date="2015-11" db="EMBL/GenBank/DDBJ databases">
        <authorList>
            <person name="Kook J.-K."/>
            <person name="Park S.-N."/>
            <person name="Lim Y.K."/>
            <person name="Jo E."/>
        </authorList>
    </citation>
    <scope>NUCLEOTIDE SEQUENCE [LARGE SCALE GENOMIC DNA]</scope>
    <source>
        <strain evidence="2 10">ChDC F306</strain>
    </source>
</reference>
<dbReference type="RefSeq" id="WP_005895136.1">
    <property type="nucleotide sequence ID" value="NZ_CP013121.1"/>
</dbReference>
<dbReference type="Proteomes" id="UP000197638">
    <property type="component" value="Chromosome"/>
</dbReference>
<dbReference type="Proteomes" id="UP000067061">
    <property type="component" value="Chromosome"/>
</dbReference>
<dbReference type="PROSITE" id="PS50889">
    <property type="entry name" value="S4"/>
    <property type="match status" value="1"/>
</dbReference>
<dbReference type="Proteomes" id="UP000197470">
    <property type="component" value="Unassembled WGS sequence"/>
</dbReference>
<evidence type="ECO:0000313" key="6">
    <source>
        <dbReference type="EMBL" id="PHH99139.1"/>
    </source>
</evidence>
<dbReference type="Proteomes" id="UP000221504">
    <property type="component" value="Unassembled WGS sequence"/>
</dbReference>
<reference evidence="3 12" key="8">
    <citation type="submission" date="2017-06" db="EMBL/GenBank/DDBJ databases">
        <title>Genome sequencing of Fusobacterium nucleatum subsp. polymorphum KCOM 1275 (=ChDC F310).</title>
        <authorList>
            <person name="Kook J.-K."/>
            <person name="Park S.-N."/>
            <person name="Lim Y.K."/>
            <person name="Roh H."/>
        </authorList>
    </citation>
    <scope>NUCLEOTIDE SEQUENCE [LARGE SCALE GENOMIC DNA]</scope>
    <source>
        <strain evidence="3 12">KCOM 1275</strain>
    </source>
</reference>
<reference evidence="4 11" key="2">
    <citation type="submission" date="2017-05" db="EMBL/GenBank/DDBJ databases">
        <title>Genome sequencing of Fusobacterium nucleatum subsp. polymorphum KCOM 1001 (=ChDC F119).</title>
        <authorList>
            <person name="Kook J.-K."/>
            <person name="Park S.-N."/>
            <person name="Lim Y.K."/>
            <person name="Roh H."/>
        </authorList>
    </citation>
    <scope>NUCLEOTIDE SEQUENCE [LARGE SCALE GENOMIC DNA]</scope>
    <source>
        <strain evidence="4 11">KCOM 1001</strain>
    </source>
</reference>
<dbReference type="CDD" id="cd00165">
    <property type="entry name" value="S4"/>
    <property type="match status" value="1"/>
</dbReference>
<dbReference type="EMBL" id="NHRT01000001">
    <property type="protein sequence ID" value="OWP26016.1"/>
    <property type="molecule type" value="Genomic_DNA"/>
</dbReference>
<dbReference type="GeneID" id="45633817"/>
<dbReference type="EMBL" id="NIRN01000001">
    <property type="protein sequence ID" value="PHI07340.1"/>
    <property type="molecule type" value="Genomic_DNA"/>
</dbReference>
<dbReference type="EMBL" id="NIRM01000001">
    <property type="protein sequence ID" value="PHI10616.1"/>
    <property type="molecule type" value="Genomic_DNA"/>
</dbReference>
<dbReference type="NCBIfam" id="TIGR02988">
    <property type="entry name" value="YaaA_near_RecF"/>
    <property type="match status" value="1"/>
</dbReference>